<evidence type="ECO:0000313" key="5">
    <source>
        <dbReference type="Proteomes" id="UP000256710"/>
    </source>
</evidence>
<accession>A0A375HNG1</accession>
<geneLocation type="plasmid" evidence="3">
    <name>II</name>
</geneLocation>
<evidence type="ECO:0000313" key="4">
    <source>
        <dbReference type="Proteomes" id="UP000255168"/>
    </source>
</evidence>
<evidence type="ECO:0000313" key="2">
    <source>
        <dbReference type="EMBL" id="SOZ38585.1"/>
    </source>
</evidence>
<name>A0A375HNG1_9BURK</name>
<geneLocation type="plasmid" evidence="4">
    <name>ii</name>
</geneLocation>
<keyword evidence="3" id="KW-0614">Plasmid</keyword>
<protein>
    <submittedName>
        <fullName evidence="3">Uncharacterized protein</fullName>
    </submittedName>
</protein>
<gene>
    <name evidence="2" type="ORF">CBM2605_B110114</name>
    <name evidence="3" type="ORF">CBM2607_MP20421</name>
</gene>
<dbReference type="EMBL" id="OFTC01000034">
    <property type="protein sequence ID" value="SOZ38585.1"/>
    <property type="molecule type" value="Genomic_DNA"/>
</dbReference>
<evidence type="ECO:0000256" key="1">
    <source>
        <dbReference type="SAM" id="MobiDB-lite"/>
    </source>
</evidence>
<dbReference type="EMBL" id="LT984807">
    <property type="protein sequence ID" value="SPD59769.1"/>
    <property type="molecule type" value="Genomic_DNA"/>
</dbReference>
<dbReference type="AlphaFoldDB" id="A0A375HNG1"/>
<sequence length="350" mass="38239">MHAGRQQAGQHRDAQHARLEDQHEVIALPGARQLGPGFLIHRGFADIAADIEDKDRRQHAGPEQHAPCVLLVERGIDCPEGNRRQAPADGPAALHQTHGLAAMACTDHLGDQYRTDRPFAAKPEPLQHAGHEQLLRRLGESAQEGKEAEPEHGQLQDPHAAVFVGQDAGQPAADGRADKRARGDVASLGLGHAPHQDEGGNHEGVDHVVECIDAIADEGGKERLALCPSCFFKPHGLRSLKGIKRVQGSSSRRHDDVPVASGNANQRRRSPALFSKIHAVLIYMHVSLNHLENIVQQSVDSIDRGIHLSQRRRHGWRQTCAYCSTRCANIPAQGHAGTSRLHSSQHDHQY</sequence>
<dbReference type="Proteomes" id="UP000256710">
    <property type="component" value="Unassembled WGS sequence"/>
</dbReference>
<reference evidence="4 5" key="1">
    <citation type="submission" date="2018-01" db="EMBL/GenBank/DDBJ databases">
        <authorList>
            <person name="Clerissi C."/>
        </authorList>
    </citation>
    <scope>NUCLEOTIDE SEQUENCE [LARGE SCALE GENOMIC DNA]</scope>
    <source>
        <strain evidence="2">Cupriavidus taiwanensis STM 6082</strain>
        <strain evidence="3">Cupriavidus taiwanensis STM 6160</strain>
        <plasmid evidence="4">ii</plasmid>
        <plasmid evidence="3">II</plasmid>
    </source>
</reference>
<keyword evidence="5" id="KW-1185">Reference proteome</keyword>
<proteinExistence type="predicted"/>
<organism evidence="3 4">
    <name type="scientific">Cupriavidus neocaledonicus</name>
    <dbReference type="NCBI Taxonomy" id="1040979"/>
    <lineage>
        <taxon>Bacteria</taxon>
        <taxon>Pseudomonadati</taxon>
        <taxon>Pseudomonadota</taxon>
        <taxon>Betaproteobacteria</taxon>
        <taxon>Burkholderiales</taxon>
        <taxon>Burkholderiaceae</taxon>
        <taxon>Cupriavidus</taxon>
    </lineage>
</organism>
<evidence type="ECO:0000313" key="3">
    <source>
        <dbReference type="EMBL" id="SPD59769.1"/>
    </source>
</evidence>
<feature type="region of interest" description="Disordered" evidence="1">
    <location>
        <begin position="244"/>
        <end position="268"/>
    </location>
</feature>
<dbReference type="Proteomes" id="UP000255168">
    <property type="component" value="Plasmid II"/>
</dbReference>